<proteinExistence type="predicted"/>
<dbReference type="AlphaFoldDB" id="A0A3P7LAN7"/>
<organism evidence="1 2">
    <name type="scientific">Strongylus vulgaris</name>
    <name type="common">Blood worm</name>
    <dbReference type="NCBI Taxonomy" id="40348"/>
    <lineage>
        <taxon>Eukaryota</taxon>
        <taxon>Metazoa</taxon>
        <taxon>Ecdysozoa</taxon>
        <taxon>Nematoda</taxon>
        <taxon>Chromadorea</taxon>
        <taxon>Rhabditida</taxon>
        <taxon>Rhabditina</taxon>
        <taxon>Rhabditomorpha</taxon>
        <taxon>Strongyloidea</taxon>
        <taxon>Strongylidae</taxon>
        <taxon>Strongylus</taxon>
    </lineage>
</organism>
<sequence>MLEERRRHHAVTVPLFQVGACALARIGNRQQFACVRVKPTSEDACKVDRRHDEVVVSRKFLAFFFFCFIRCIL</sequence>
<reference evidence="1 2" key="1">
    <citation type="submission" date="2018-11" db="EMBL/GenBank/DDBJ databases">
        <authorList>
            <consortium name="Pathogen Informatics"/>
        </authorList>
    </citation>
    <scope>NUCLEOTIDE SEQUENCE [LARGE SCALE GENOMIC DNA]</scope>
</reference>
<dbReference type="EMBL" id="UYYB01106417">
    <property type="protein sequence ID" value="VDM79805.1"/>
    <property type="molecule type" value="Genomic_DNA"/>
</dbReference>
<gene>
    <name evidence="1" type="ORF">SVUK_LOCUS14803</name>
</gene>
<dbReference type="OrthoDB" id="5877417at2759"/>
<evidence type="ECO:0000313" key="1">
    <source>
        <dbReference type="EMBL" id="VDM79805.1"/>
    </source>
</evidence>
<dbReference type="Proteomes" id="UP000270094">
    <property type="component" value="Unassembled WGS sequence"/>
</dbReference>
<accession>A0A3P7LAN7</accession>
<keyword evidence="2" id="KW-1185">Reference proteome</keyword>
<protein>
    <submittedName>
        <fullName evidence="1">Uncharacterized protein</fullName>
    </submittedName>
</protein>
<name>A0A3P7LAN7_STRVU</name>
<evidence type="ECO:0000313" key="2">
    <source>
        <dbReference type="Proteomes" id="UP000270094"/>
    </source>
</evidence>